<accession>A0ABQ4AES7</accession>
<dbReference type="Pfam" id="PF01526">
    <property type="entry name" value="DDE_Tnp_Tn3"/>
    <property type="match status" value="1"/>
</dbReference>
<organism evidence="2 3">
    <name type="scientific">Actinoplanes lobatus</name>
    <dbReference type="NCBI Taxonomy" id="113568"/>
    <lineage>
        <taxon>Bacteria</taxon>
        <taxon>Bacillati</taxon>
        <taxon>Actinomycetota</taxon>
        <taxon>Actinomycetes</taxon>
        <taxon>Micromonosporales</taxon>
        <taxon>Micromonosporaceae</taxon>
        <taxon>Actinoplanes</taxon>
    </lineage>
</organism>
<dbReference type="EMBL" id="BOMP01000034">
    <property type="protein sequence ID" value="GIE39502.1"/>
    <property type="molecule type" value="Genomic_DNA"/>
</dbReference>
<evidence type="ECO:0000313" key="3">
    <source>
        <dbReference type="Proteomes" id="UP000631312"/>
    </source>
</evidence>
<dbReference type="RefSeq" id="WP_188124651.1">
    <property type="nucleotide sequence ID" value="NZ_BOMP01000034.1"/>
</dbReference>
<evidence type="ECO:0000259" key="1">
    <source>
        <dbReference type="Pfam" id="PF01526"/>
    </source>
</evidence>
<feature type="domain" description="Tn3 transposase DDE" evidence="1">
    <location>
        <begin position="65"/>
        <end position="109"/>
    </location>
</feature>
<keyword evidence="3" id="KW-1185">Reference proteome</keyword>
<proteinExistence type="predicted"/>
<dbReference type="Proteomes" id="UP000631312">
    <property type="component" value="Unassembled WGS sequence"/>
</dbReference>
<protein>
    <recommendedName>
        <fullName evidence="1">Tn3 transposase DDE domain-containing protein</fullName>
    </recommendedName>
</protein>
<comment type="caution">
    <text evidence="2">The sequence shown here is derived from an EMBL/GenBank/DDBJ whole genome shotgun (WGS) entry which is preliminary data.</text>
</comment>
<gene>
    <name evidence="2" type="ORF">Alo02nite_24000</name>
</gene>
<reference evidence="2 3" key="1">
    <citation type="submission" date="2021-01" db="EMBL/GenBank/DDBJ databases">
        <title>Whole genome shotgun sequence of Actinoplanes lobatus NBRC 12513.</title>
        <authorList>
            <person name="Komaki H."/>
            <person name="Tamura T."/>
        </authorList>
    </citation>
    <scope>NUCLEOTIDE SEQUENCE [LARGE SCALE GENOMIC DNA]</scope>
    <source>
        <strain evidence="2 3">NBRC 12513</strain>
    </source>
</reference>
<name>A0ABQ4AES7_9ACTN</name>
<evidence type="ECO:0000313" key="2">
    <source>
        <dbReference type="EMBL" id="GIE39502.1"/>
    </source>
</evidence>
<dbReference type="InterPro" id="IPR002513">
    <property type="entry name" value="Tn3_Tnp_DDE_dom"/>
</dbReference>
<sequence>MVRALQRAGEVTGLGLSGLDVGVVPLRRVWELARYGLEAKAPTLRRHPYPRKLATLLATVRALEARLTQLGEALAGYGRIFKTLHVLTFVDDEPYRRQIKGIRNLNEGRASMLTIDVRRW</sequence>